<keyword evidence="3" id="KW-1185">Reference proteome</keyword>
<evidence type="ECO:0000313" key="3">
    <source>
        <dbReference type="Proteomes" id="UP000317648"/>
    </source>
</evidence>
<evidence type="ECO:0000313" key="2">
    <source>
        <dbReference type="EMBL" id="QDU92289.1"/>
    </source>
</evidence>
<organism evidence="2 3">
    <name type="scientific">Lignipirellula cremea</name>
    <dbReference type="NCBI Taxonomy" id="2528010"/>
    <lineage>
        <taxon>Bacteria</taxon>
        <taxon>Pseudomonadati</taxon>
        <taxon>Planctomycetota</taxon>
        <taxon>Planctomycetia</taxon>
        <taxon>Pirellulales</taxon>
        <taxon>Pirellulaceae</taxon>
        <taxon>Lignipirellula</taxon>
    </lineage>
</organism>
<accession>A0A518DKC5</accession>
<dbReference type="OrthoDB" id="9834997at2"/>
<proteinExistence type="predicted"/>
<evidence type="ECO:0008006" key="4">
    <source>
        <dbReference type="Google" id="ProtNLM"/>
    </source>
</evidence>
<dbReference type="KEGG" id="lcre:Pla8534_00340"/>
<protein>
    <recommendedName>
        <fullName evidence="4">Leucine Rich repeats (2 copies)</fullName>
    </recommendedName>
</protein>
<dbReference type="Proteomes" id="UP000317648">
    <property type="component" value="Chromosome"/>
</dbReference>
<reference evidence="2 3" key="1">
    <citation type="submission" date="2019-02" db="EMBL/GenBank/DDBJ databases">
        <title>Deep-cultivation of Planctomycetes and their phenomic and genomic characterization uncovers novel biology.</title>
        <authorList>
            <person name="Wiegand S."/>
            <person name="Jogler M."/>
            <person name="Boedeker C."/>
            <person name="Pinto D."/>
            <person name="Vollmers J."/>
            <person name="Rivas-Marin E."/>
            <person name="Kohn T."/>
            <person name="Peeters S.H."/>
            <person name="Heuer A."/>
            <person name="Rast P."/>
            <person name="Oberbeckmann S."/>
            <person name="Bunk B."/>
            <person name="Jeske O."/>
            <person name="Meyerdierks A."/>
            <person name="Storesund J.E."/>
            <person name="Kallscheuer N."/>
            <person name="Luecker S."/>
            <person name="Lage O.M."/>
            <person name="Pohl T."/>
            <person name="Merkel B.J."/>
            <person name="Hornburger P."/>
            <person name="Mueller R.-W."/>
            <person name="Bruemmer F."/>
            <person name="Labrenz M."/>
            <person name="Spormann A.M."/>
            <person name="Op den Camp H."/>
            <person name="Overmann J."/>
            <person name="Amann R."/>
            <person name="Jetten M.S.M."/>
            <person name="Mascher T."/>
            <person name="Medema M.H."/>
            <person name="Devos D.P."/>
            <person name="Kaster A.-K."/>
            <person name="Ovreas L."/>
            <person name="Rohde M."/>
            <person name="Galperin M.Y."/>
            <person name="Jogler C."/>
        </authorList>
    </citation>
    <scope>NUCLEOTIDE SEQUENCE [LARGE SCALE GENOMIC DNA]</scope>
    <source>
        <strain evidence="2 3">Pla85_3_4</strain>
    </source>
</reference>
<dbReference type="RefSeq" id="WP_145048107.1">
    <property type="nucleotide sequence ID" value="NZ_CP036433.1"/>
</dbReference>
<dbReference type="AlphaFoldDB" id="A0A518DKC5"/>
<name>A0A518DKC5_9BACT</name>
<evidence type="ECO:0000256" key="1">
    <source>
        <dbReference type="SAM" id="SignalP"/>
    </source>
</evidence>
<feature type="chain" id="PRO_5022149811" description="Leucine Rich repeats (2 copies)" evidence="1">
    <location>
        <begin position="23"/>
        <end position="282"/>
    </location>
</feature>
<keyword evidence="1" id="KW-0732">Signal</keyword>
<feature type="signal peptide" evidence="1">
    <location>
        <begin position="1"/>
        <end position="22"/>
    </location>
</feature>
<sequence length="282" mass="30049" precursor="true">MQAAKAAVAVLTFLVSHSAGLAAHPTNDNVESPAAEQVEAWIADPSMLSTRLRAVSTLNVEAANVLVKHKVAEGDRRLPLDGLTSITPEVARILSFREGGEPVGLSLNGLKTITPEVAEALASGERGGLSLGGLTTISVEVAKELSGIRRKLMLNGLKDLSREAAVELAKHHSKLTLFGLTDLSDEAAEALSHHRGTFLLNGLTKLTSAPLAKELLRLNDGFMKLSKVEIISDEVAVVLAEYQGKRPIPLPGLTTLSEANAALLRANQRIELPPQFQKTQEE</sequence>
<gene>
    <name evidence="2" type="ORF">Pla8534_00340</name>
</gene>
<dbReference type="EMBL" id="CP036433">
    <property type="protein sequence ID" value="QDU92289.1"/>
    <property type="molecule type" value="Genomic_DNA"/>
</dbReference>